<dbReference type="PANTHER" id="PTHR13280:SF16">
    <property type="entry name" value="PHOSPHOFURIN ACIDIC CLUSTER SORTING PROTEIN 1"/>
    <property type="match status" value="1"/>
</dbReference>
<dbReference type="Pfam" id="PF13424">
    <property type="entry name" value="TPR_12"/>
    <property type="match status" value="2"/>
</dbReference>
<feature type="domain" description="Phosphofurin acidic cluster sorting protein 1/2 N-terminal C2" evidence="16">
    <location>
        <begin position="32"/>
        <end position="191"/>
    </location>
</feature>
<sequence length="1530" mass="169483">MSERGGLQRTGGAPSPHMQPSKPVAITSNRPVQMNLFATWEVDRSSPSCVPRLFNLTLKKLVMLKELDRDLTSVVIAVKLQGSKRILRSNEILLSSAGLTETDLQLTFSLQYPHFLKRDANKLQIMLQRRKRYKNRTILGYKTLALGLINMAEVMQHPSEGAQVLGLHSQVKDTSVPVAEVRVYSLSSQPIDHEGPKAKMSDRSPDIDNYSEEEDESYSSEQEGSDDPAHSQYLFDDDDEVRKKKPRRKLASSAASTRVNQPNIKQKFVALLKRFKVSDEVEFGLEHVSREQIQEVEEDLDELYDSLEMYNPSDSGPEMEETDSILSTPKPKLRPFFEGMSQSSSQTEIGSLNSKGSLGRDPFSPQGEQPPLERMKHSRSRNLDDPLSETDTLDLNEDVLGDVGPCITVSVPEKNRTPLKNEKSESQRQPSPRLDGGHTPRQKRNTPLKERQLSKPLSERTNSSDGERSPELGHSSAALRKAVYDQLNQVLLADSALPESLILVNSTDWQGQYVAELLQVQKQPVVCTCSGAEIQAVLSAILTRIQKFCNCNSSMPRPVKVAAVGGQSYLGAILRFFVTQLANKTSDWLSHMRFLVVPLGSHPVAKHLGALDNRYSAAFLDSTWRDLFSRTEPPQTDVLDVAGRIAQYISGATVTHQVPIAEAMLTCKHRTHDEDSYQKFIPFIGVVKVGFIEPGPSSTGGDTEEGVAISLAVPSTSPPSHGSPLGLTKDAVATPPSSPSMSSVLTGQGSPSMSHGMDAIGLQVDYWSAMPVEKRREGERRDTGCKSTLKSAFRSLQVSRLPGGGASDLQTQVNTMAMTVVTKEKNKKVPARFLGKKLKEKDVDSKSQVIEGISRLICSAKQQQTILKVSIDGVEWNDVKFFQLAAQWPTHVKYFPVDICFSGREKCERLLMMSTMVYPREEALERLSQDEIVLNTKAVMQGLETLRGEHAQLLTSLLDCGPPAAQEKSGLLRKSLEAIELGLGEAQVIIALSSHLSAVESEKQKLRAQVRRLCQENQWLRDELAGTQHKLQKSEQSVAQLEEEKKHLEFMNQIKKFDDDVSPSDEKASETSKDNLDDLFPNDDDQGPAQPSGEVAAQQGGYEIPARLRTLHNLVIQYASQGRYEVAVPLCKQALEDLEKTSGHDHPDVATMLNILALVYRDQNKYKEAAHLLNDALAIREKTLGKDHPAVAATLNNLAVLYGKRGKYKEAEPLCKRALEIREKVLGKYHPDVAKQLNNLALLCQNQGKYDEVEYYYRRALEIYESKLGADDPNVAKTKNNLATCYLKQGKFKDAESLYKEILTRAHEKEFGSVNNDNKPIWMHAEEREESKGKRKDSGPYGEYGSWYKACKVDSPTVNTTLKSLGALYRRQGKLEAAETLEECATKTRKQGIDAINQSKVVELLKDGSTGVGERRQSRESLNGPGGPRGDCEGDEGAEWNGDGNGALRRSGSFGKLRDALRRSSEMLVKKLQGSGPQEPRNPGMKRASSLNFLNKSAEDPAQEANTGLSECRGLSASNVDLSRRSSLIG</sequence>
<dbReference type="Pfam" id="PF10254">
    <property type="entry name" value="Pacs-1"/>
    <property type="match status" value="1"/>
</dbReference>
<evidence type="ECO:0000259" key="15">
    <source>
        <dbReference type="Pfam" id="PF10254"/>
    </source>
</evidence>
<dbReference type="InterPro" id="IPR019381">
    <property type="entry name" value="PACS1/2_C"/>
</dbReference>
<evidence type="ECO:0000256" key="14">
    <source>
        <dbReference type="SAM" id="MobiDB-lite"/>
    </source>
</evidence>
<dbReference type="EMBL" id="JAINUG010000048">
    <property type="protein sequence ID" value="KAJ8405397.1"/>
    <property type="molecule type" value="Genomic_DNA"/>
</dbReference>
<feature type="region of interest" description="Disordered" evidence="14">
    <location>
        <begin position="1469"/>
        <end position="1517"/>
    </location>
</feature>
<evidence type="ECO:0000256" key="3">
    <source>
        <dbReference type="ARBA" id="ARBA00009622"/>
    </source>
</evidence>
<feature type="repeat" description="TPR" evidence="12">
    <location>
        <begin position="1192"/>
        <end position="1225"/>
    </location>
</feature>
<feature type="compositionally biased region" description="Acidic residues" evidence="14">
    <location>
        <begin position="386"/>
        <end position="400"/>
    </location>
</feature>
<dbReference type="SUPFAM" id="SSF48452">
    <property type="entry name" value="TPR-like"/>
    <property type="match status" value="1"/>
</dbReference>
<proteinExistence type="inferred from homology"/>
<feature type="region of interest" description="Disordered" evidence="14">
    <location>
        <begin position="307"/>
        <end position="473"/>
    </location>
</feature>
<keyword evidence="4" id="KW-0963">Cytoplasm</keyword>
<keyword evidence="8 12" id="KW-0802">TPR repeat</keyword>
<dbReference type="Pfam" id="PF25332">
    <property type="entry name" value="C2_PACS_N"/>
    <property type="match status" value="1"/>
</dbReference>
<comment type="subcellular location">
    <subcellularLocation>
        <location evidence="1">Cytoplasm</location>
        <location evidence="1">Cytoskeleton</location>
    </subcellularLocation>
</comment>
<feature type="region of interest" description="Disordered" evidence="14">
    <location>
        <begin position="187"/>
        <end position="258"/>
    </location>
</feature>
<feature type="region of interest" description="Disordered" evidence="14">
    <location>
        <begin position="1407"/>
        <end position="1455"/>
    </location>
</feature>
<feature type="compositionally biased region" description="Polar residues" evidence="14">
    <location>
        <begin position="739"/>
        <end position="753"/>
    </location>
</feature>
<feature type="compositionally biased region" description="Polar residues" evidence="14">
    <location>
        <begin position="340"/>
        <end position="356"/>
    </location>
</feature>
<dbReference type="SMART" id="SM00028">
    <property type="entry name" value="TPR"/>
    <property type="match status" value="4"/>
</dbReference>
<accession>A0AAD7SNR0</accession>
<organism evidence="17 18">
    <name type="scientific">Aldrovandia affinis</name>
    <dbReference type="NCBI Taxonomy" id="143900"/>
    <lineage>
        <taxon>Eukaryota</taxon>
        <taxon>Metazoa</taxon>
        <taxon>Chordata</taxon>
        <taxon>Craniata</taxon>
        <taxon>Vertebrata</taxon>
        <taxon>Euteleostomi</taxon>
        <taxon>Actinopterygii</taxon>
        <taxon>Neopterygii</taxon>
        <taxon>Teleostei</taxon>
        <taxon>Notacanthiformes</taxon>
        <taxon>Halosauridae</taxon>
        <taxon>Aldrovandia</taxon>
    </lineage>
</organism>
<feature type="repeat" description="TPR" evidence="12">
    <location>
        <begin position="1150"/>
        <end position="1183"/>
    </location>
</feature>
<evidence type="ECO:0000256" key="4">
    <source>
        <dbReference type="ARBA" id="ARBA00022490"/>
    </source>
</evidence>
<feature type="compositionally biased region" description="Basic and acidic residues" evidence="14">
    <location>
        <begin position="413"/>
        <end position="426"/>
    </location>
</feature>
<evidence type="ECO:0000256" key="7">
    <source>
        <dbReference type="ARBA" id="ARBA00022737"/>
    </source>
</evidence>
<comment type="caution">
    <text evidence="17">The sequence shown here is derived from an EMBL/GenBank/DDBJ whole genome shotgun (WGS) entry which is preliminary data.</text>
</comment>
<dbReference type="InterPro" id="IPR057541">
    <property type="entry name" value="PACS1/2_N"/>
</dbReference>
<gene>
    <name evidence="17" type="ORF">AAFF_G00318700</name>
</gene>
<dbReference type="GO" id="GO:0072659">
    <property type="term" value="P:protein localization to plasma membrane"/>
    <property type="evidence" value="ECO:0007669"/>
    <property type="project" value="TreeGrafter"/>
</dbReference>
<dbReference type="Proteomes" id="UP001221898">
    <property type="component" value="Unassembled WGS sequence"/>
</dbReference>
<keyword evidence="6" id="KW-0493">Microtubule</keyword>
<feature type="domain" description="Phosphofurin acidic cluster sorting protein 1/2 C-terminal" evidence="15">
    <location>
        <begin position="483"/>
        <end position="900"/>
    </location>
</feature>
<dbReference type="GO" id="GO:0044325">
    <property type="term" value="F:transmembrane transporter binding"/>
    <property type="evidence" value="ECO:0007669"/>
    <property type="project" value="TreeGrafter"/>
</dbReference>
<dbReference type="Gene3D" id="1.25.40.10">
    <property type="entry name" value="Tetratricopeptide repeat domain"/>
    <property type="match status" value="1"/>
</dbReference>
<evidence type="ECO:0000256" key="11">
    <source>
        <dbReference type="ARBA" id="ARBA00023212"/>
    </source>
</evidence>
<dbReference type="FunFam" id="1.25.40.10:FF:000003">
    <property type="entry name" value="kinesin light chain isoform X1"/>
    <property type="match status" value="1"/>
</dbReference>
<feature type="compositionally biased region" description="Acidic residues" evidence="14">
    <location>
        <begin position="209"/>
        <end position="226"/>
    </location>
</feature>
<evidence type="ECO:0000256" key="10">
    <source>
        <dbReference type="ARBA" id="ARBA00023175"/>
    </source>
</evidence>
<dbReference type="InterPro" id="IPR011990">
    <property type="entry name" value="TPR-like_helical_dom_sf"/>
</dbReference>
<evidence type="ECO:0000256" key="12">
    <source>
        <dbReference type="PROSITE-ProRule" id="PRU00339"/>
    </source>
</evidence>
<feature type="region of interest" description="Disordered" evidence="14">
    <location>
        <begin position="1"/>
        <end position="26"/>
    </location>
</feature>
<keyword evidence="7" id="KW-0677">Repeat</keyword>
<keyword evidence="5" id="KW-0597">Phosphoprotein</keyword>
<dbReference type="PROSITE" id="PS01160">
    <property type="entry name" value="KINESIN_LIGHT"/>
    <property type="match status" value="1"/>
</dbReference>
<dbReference type="InterPro" id="IPR015792">
    <property type="entry name" value="Kinesin_light_repeat"/>
</dbReference>
<dbReference type="PANTHER" id="PTHR13280">
    <property type="entry name" value="PHOSPHOFURIN ACIDIC CLUSTER SORTING PROTEIN"/>
    <property type="match status" value="1"/>
</dbReference>
<keyword evidence="9 13" id="KW-0175">Coiled coil</keyword>
<feature type="coiled-coil region" evidence="13">
    <location>
        <begin position="996"/>
        <end position="1051"/>
    </location>
</feature>
<dbReference type="InterPro" id="IPR019734">
    <property type="entry name" value="TPR_rpt"/>
</dbReference>
<keyword evidence="10" id="KW-0505">Motor protein</keyword>
<dbReference type="GO" id="GO:0005874">
    <property type="term" value="C:microtubule"/>
    <property type="evidence" value="ECO:0007669"/>
    <property type="project" value="UniProtKB-KW"/>
</dbReference>
<comment type="similarity">
    <text evidence="2">Belongs to the PACS family.</text>
</comment>
<feature type="region of interest" description="Disordered" evidence="14">
    <location>
        <begin position="712"/>
        <end position="753"/>
    </location>
</feature>
<evidence type="ECO:0000256" key="6">
    <source>
        <dbReference type="ARBA" id="ARBA00022701"/>
    </source>
</evidence>
<evidence type="ECO:0000256" key="13">
    <source>
        <dbReference type="SAM" id="Coils"/>
    </source>
</evidence>
<dbReference type="PRINTS" id="PR00381">
    <property type="entry name" value="KINESINLIGHT"/>
</dbReference>
<dbReference type="PROSITE" id="PS50005">
    <property type="entry name" value="TPR"/>
    <property type="match status" value="2"/>
</dbReference>
<keyword evidence="18" id="KW-1185">Reference proteome</keyword>
<reference evidence="17" key="1">
    <citation type="journal article" date="2023" name="Science">
        <title>Genome structures resolve the early diversification of teleost fishes.</title>
        <authorList>
            <person name="Parey E."/>
            <person name="Louis A."/>
            <person name="Montfort J."/>
            <person name="Bouchez O."/>
            <person name="Roques C."/>
            <person name="Iampietro C."/>
            <person name="Lluch J."/>
            <person name="Castinel A."/>
            <person name="Donnadieu C."/>
            <person name="Desvignes T."/>
            <person name="Floi Bucao C."/>
            <person name="Jouanno E."/>
            <person name="Wen M."/>
            <person name="Mejri S."/>
            <person name="Dirks R."/>
            <person name="Jansen H."/>
            <person name="Henkel C."/>
            <person name="Chen W.J."/>
            <person name="Zahm M."/>
            <person name="Cabau C."/>
            <person name="Klopp C."/>
            <person name="Thompson A.W."/>
            <person name="Robinson-Rechavi M."/>
            <person name="Braasch I."/>
            <person name="Lecointre G."/>
            <person name="Bobe J."/>
            <person name="Postlethwait J.H."/>
            <person name="Berthelot C."/>
            <person name="Roest Crollius H."/>
            <person name="Guiguen Y."/>
        </authorList>
    </citation>
    <scope>NUCLEOTIDE SEQUENCE</scope>
    <source>
        <strain evidence="17">NC1722</strain>
    </source>
</reference>
<evidence type="ECO:0000256" key="2">
    <source>
        <dbReference type="ARBA" id="ARBA00008590"/>
    </source>
</evidence>
<feature type="compositionally biased region" description="Basic and acidic residues" evidence="14">
    <location>
        <begin position="191"/>
        <end position="206"/>
    </location>
</feature>
<name>A0AAD7SNR0_9TELE</name>
<comment type="similarity">
    <text evidence="3">Belongs to the kinesin light chain family.</text>
</comment>
<evidence type="ECO:0000313" key="17">
    <source>
        <dbReference type="EMBL" id="KAJ8405397.1"/>
    </source>
</evidence>
<evidence type="ECO:0008006" key="19">
    <source>
        <dbReference type="Google" id="ProtNLM"/>
    </source>
</evidence>
<evidence type="ECO:0000256" key="9">
    <source>
        <dbReference type="ARBA" id="ARBA00023054"/>
    </source>
</evidence>
<evidence type="ECO:0000256" key="5">
    <source>
        <dbReference type="ARBA" id="ARBA00022553"/>
    </source>
</evidence>
<feature type="region of interest" description="Disordered" evidence="14">
    <location>
        <begin position="1056"/>
        <end position="1096"/>
    </location>
</feature>
<keyword evidence="11" id="KW-0206">Cytoskeleton</keyword>
<evidence type="ECO:0000256" key="1">
    <source>
        <dbReference type="ARBA" id="ARBA00004245"/>
    </source>
</evidence>
<feature type="compositionally biased region" description="Basic and acidic residues" evidence="14">
    <location>
        <begin position="1056"/>
        <end position="1076"/>
    </location>
</feature>
<protein>
    <recommendedName>
        <fullName evidence="19">Kinesin light chain</fullName>
    </recommendedName>
</protein>
<evidence type="ECO:0000256" key="8">
    <source>
        <dbReference type="ARBA" id="ARBA00022803"/>
    </source>
</evidence>
<dbReference type="Pfam" id="PF13374">
    <property type="entry name" value="TPR_10"/>
    <property type="match status" value="1"/>
</dbReference>
<evidence type="ECO:0000259" key="16">
    <source>
        <dbReference type="Pfam" id="PF25332"/>
    </source>
</evidence>
<evidence type="ECO:0000313" key="18">
    <source>
        <dbReference type="Proteomes" id="UP001221898"/>
    </source>
</evidence>